<feature type="domain" description="Glutamine amidotransferase" evidence="5">
    <location>
        <begin position="456"/>
        <end position="644"/>
    </location>
</feature>
<dbReference type="CDD" id="cd01743">
    <property type="entry name" value="GATase1_Anthranilate_Synthase"/>
    <property type="match status" value="1"/>
</dbReference>
<dbReference type="Gene3D" id="3.40.50.880">
    <property type="match status" value="1"/>
</dbReference>
<dbReference type="PANTHER" id="PTHR11236">
    <property type="entry name" value="AMINOBENZOATE/ANTHRANILATE SYNTHASE"/>
    <property type="match status" value="1"/>
</dbReference>
<accession>A0ABU3T3A3</accession>
<dbReference type="InterPro" id="IPR005801">
    <property type="entry name" value="ADC_synthase"/>
</dbReference>
<dbReference type="SUPFAM" id="SSF52317">
    <property type="entry name" value="Class I glutamine amidotransferase-like"/>
    <property type="match status" value="1"/>
</dbReference>
<feature type="domain" description="Chorismate-utilising enzyme C-terminal" evidence="6">
    <location>
        <begin position="122"/>
        <end position="383"/>
    </location>
</feature>
<proteinExistence type="predicted"/>
<evidence type="ECO:0000313" key="7">
    <source>
        <dbReference type="EMBL" id="MDU0365859.1"/>
    </source>
</evidence>
<dbReference type="PANTHER" id="PTHR11236:SF49">
    <property type="entry name" value="ANTHRANILATE SYNTHASE COMPONENT 1"/>
    <property type="match status" value="1"/>
</dbReference>
<dbReference type="InterPro" id="IPR017926">
    <property type="entry name" value="GATASE"/>
</dbReference>
<evidence type="ECO:0000313" key="8">
    <source>
        <dbReference type="Proteomes" id="UP001263371"/>
    </source>
</evidence>
<sequence length="653" mass="69716">MTGPDPSSLIHDLLAGSAPFALIARGPAAGDDATVEVLTGDVVDVDLLADIPLTDVDGVAREVLALVPFRQVRERGFVCHDDGAPLRCLVIGERVVLPRAGVMASLPSAPVDLADAGFDIADEEYADIVRRVIAEEIGRGEGANFVIRRDFVAGVDADPRAAALTWFRALLEHEKGAYWTFAIVTEGHIAVGASPEAHVSAQDGIVTMNPISGTFRHPAGGATADTLAEFLRSTKETEELFMVVDEELKMMSAVCSDGGRITGPHLKEMSRLTHTEYMLRGRSDLDPRDILRETMFAPTVTGSPMQNACTVIARHETTPRGYYSGVAALFTPNGNAEGPTHDLDAPILIRTAYLVDGRLRVPVGATLVRHSDPYGEVGETHGKAAGVLGAIGAIPRDVPVVPADADPDAPVAERRPLAEDPAIAELLASRNDRLAPFWMNPQDPDGSGPFAGRTALVVDAEDRFTTMLAHQLRHLGLDTRIVHWADVSDTEVDAADLVVSGPGPGDPRDDTPRMEAMRGVVGRRTARRDPLLAVCLSHQILADSLGIELTPLDRPHQGLQKSVDVFGEDASIGFYNTFTARVHPGDSRSIAYDRGEVVAPLDVDVAADPLTGDVYALQGPGFASVQGHLESILSRDGMRTLERLIAHALTDAS</sequence>
<keyword evidence="3" id="KW-0456">Lyase</keyword>
<dbReference type="InterPro" id="IPR019999">
    <property type="entry name" value="Anth_synth_I-like"/>
</dbReference>
<dbReference type="InterPro" id="IPR015890">
    <property type="entry name" value="Chorismate_C"/>
</dbReference>
<dbReference type="SUPFAM" id="SSF56322">
    <property type="entry name" value="ADC synthase"/>
    <property type="match status" value="1"/>
</dbReference>
<dbReference type="Pfam" id="PF00425">
    <property type="entry name" value="Chorismate_bind"/>
    <property type="match status" value="1"/>
</dbReference>
<dbReference type="RefSeq" id="WP_315993152.1">
    <property type="nucleotide sequence ID" value="NZ_JAWDIS010000001.1"/>
</dbReference>
<dbReference type="EMBL" id="JAWDIS010000001">
    <property type="protein sequence ID" value="MDU0365859.1"/>
    <property type="molecule type" value="Genomic_DNA"/>
</dbReference>
<protein>
    <recommendedName>
        <fullName evidence="1">anthranilate synthase</fullName>
        <ecNumber evidence="1">4.1.3.27</ecNumber>
    </recommendedName>
</protein>
<dbReference type="InterPro" id="IPR029062">
    <property type="entry name" value="Class_I_gatase-like"/>
</dbReference>
<dbReference type="EC" id="4.1.3.27" evidence="1"/>
<keyword evidence="8" id="KW-1185">Reference proteome</keyword>
<evidence type="ECO:0000259" key="5">
    <source>
        <dbReference type="Pfam" id="PF00117"/>
    </source>
</evidence>
<dbReference type="PROSITE" id="PS51273">
    <property type="entry name" value="GATASE_TYPE_1"/>
    <property type="match status" value="1"/>
</dbReference>
<organism evidence="7 8">
    <name type="scientific">Microbacterium galbum</name>
    <dbReference type="NCBI Taxonomy" id="3075994"/>
    <lineage>
        <taxon>Bacteria</taxon>
        <taxon>Bacillati</taxon>
        <taxon>Actinomycetota</taxon>
        <taxon>Actinomycetes</taxon>
        <taxon>Micrococcales</taxon>
        <taxon>Microbacteriaceae</taxon>
        <taxon>Microbacterium</taxon>
    </lineage>
</organism>
<comment type="caution">
    <text evidence="7">The sequence shown here is derived from an EMBL/GenBank/DDBJ whole genome shotgun (WGS) entry which is preliminary data.</text>
</comment>
<evidence type="ECO:0000256" key="4">
    <source>
        <dbReference type="ARBA" id="ARBA00047683"/>
    </source>
</evidence>
<evidence type="ECO:0000256" key="2">
    <source>
        <dbReference type="ARBA" id="ARBA00022962"/>
    </source>
</evidence>
<gene>
    <name evidence="7" type="ORF">RWH45_01455</name>
</gene>
<dbReference type="InterPro" id="IPR006221">
    <property type="entry name" value="TrpG/PapA_dom"/>
</dbReference>
<dbReference type="Pfam" id="PF00117">
    <property type="entry name" value="GATase"/>
    <property type="match status" value="1"/>
</dbReference>
<dbReference type="Gene3D" id="3.60.120.10">
    <property type="entry name" value="Anthranilate synthase"/>
    <property type="match status" value="1"/>
</dbReference>
<comment type="catalytic activity">
    <reaction evidence="4">
        <text>chorismate + L-glutamine = anthranilate + pyruvate + L-glutamate + H(+)</text>
        <dbReference type="Rhea" id="RHEA:21732"/>
        <dbReference type="ChEBI" id="CHEBI:15361"/>
        <dbReference type="ChEBI" id="CHEBI:15378"/>
        <dbReference type="ChEBI" id="CHEBI:16567"/>
        <dbReference type="ChEBI" id="CHEBI:29748"/>
        <dbReference type="ChEBI" id="CHEBI:29985"/>
        <dbReference type="ChEBI" id="CHEBI:58359"/>
        <dbReference type="EC" id="4.1.3.27"/>
    </reaction>
</comment>
<keyword evidence="2" id="KW-0315">Glutamine amidotransferase</keyword>
<dbReference type="Proteomes" id="UP001263371">
    <property type="component" value="Unassembled WGS sequence"/>
</dbReference>
<evidence type="ECO:0000256" key="3">
    <source>
        <dbReference type="ARBA" id="ARBA00023239"/>
    </source>
</evidence>
<evidence type="ECO:0000259" key="6">
    <source>
        <dbReference type="Pfam" id="PF00425"/>
    </source>
</evidence>
<dbReference type="PRINTS" id="PR00096">
    <property type="entry name" value="GATASE"/>
</dbReference>
<evidence type="ECO:0000256" key="1">
    <source>
        <dbReference type="ARBA" id="ARBA00012266"/>
    </source>
</evidence>
<reference evidence="7 8" key="1">
    <citation type="submission" date="2023-09" db="EMBL/GenBank/DDBJ databases">
        <title>Microbacterium fusihabitans sp. nov., Microbacterium phycihabitans sp. nov., and Microbacterium cervinum sp. nov., isolated from dried seaweeds of beach.</title>
        <authorList>
            <person name="Lee S.D."/>
        </authorList>
    </citation>
    <scope>NUCLEOTIDE SEQUENCE [LARGE SCALE GENOMIC DNA]</scope>
    <source>
        <strain evidence="7 8">KSW4-17</strain>
    </source>
</reference>
<name>A0ABU3T3A3_9MICO</name>